<organism evidence="2 4">
    <name type="scientific">Mycobacteroides abscessus</name>
    <dbReference type="NCBI Taxonomy" id="36809"/>
    <lineage>
        <taxon>Bacteria</taxon>
        <taxon>Bacillati</taxon>
        <taxon>Actinomycetota</taxon>
        <taxon>Actinomycetes</taxon>
        <taxon>Mycobacteriales</taxon>
        <taxon>Mycobacteriaceae</taxon>
        <taxon>Mycobacteroides</taxon>
    </lineage>
</organism>
<dbReference type="AlphaFoldDB" id="A0A0S1T6U6"/>
<proteinExistence type="predicted"/>
<evidence type="ECO:0000256" key="1">
    <source>
        <dbReference type="SAM" id="SignalP"/>
    </source>
</evidence>
<evidence type="ECO:0000313" key="5">
    <source>
        <dbReference type="Proteomes" id="UP000284557"/>
    </source>
</evidence>
<sequence>MSHRLRGLRAGIAATALLASAQVIHPVATARAALPPCASRTTMIVPESTMAHTDCRLTAADGTGITFDVVYWKPLPDNNDAPGYPPLSVRVTIRDASGNTLQEVNELLEPTSPSPVGLQDIDGDGRDEMIIPMSTRVMNGAVNTRFSVWRAEKQTTHFERIQMFGQAIYPSGDGYVVVNSGAFSSRDLDFYLPTAAGYTHIITLTMTTEEVDLNTRKVLTASCMVHKQAGLGAIDMDWQDSPVFCDSPAAKAIWPDAERVETNRRVQGR</sequence>
<name>A0A0S1T6U6_9MYCO</name>
<reference evidence="2 4" key="1">
    <citation type="submission" date="2015-03" db="EMBL/GenBank/DDBJ databases">
        <authorList>
            <consortium name="Pathogen Informatics"/>
            <person name="Murphy D."/>
        </authorList>
    </citation>
    <scope>NUCLEOTIDE SEQUENCE [LARGE SCALE GENOMIC DNA]</scope>
    <source>
        <strain evidence="2 4">PAP036</strain>
    </source>
</reference>
<keyword evidence="1" id="KW-0732">Signal</keyword>
<accession>A0A0S1T6U6</accession>
<dbReference type="Proteomes" id="UP000284557">
    <property type="component" value="Unassembled WGS sequence"/>
</dbReference>
<feature type="signal peptide" evidence="1">
    <location>
        <begin position="1"/>
        <end position="21"/>
    </location>
</feature>
<evidence type="ECO:0000313" key="2">
    <source>
        <dbReference type="EMBL" id="CPT32945.1"/>
    </source>
</evidence>
<dbReference type="EMBL" id="CSUW01000005">
    <property type="protein sequence ID" value="CPT32945.1"/>
    <property type="molecule type" value="Genomic_DNA"/>
</dbReference>
<dbReference type="RefSeq" id="WP_005071137.1">
    <property type="nucleotide sequence ID" value="NZ_CM125927.1"/>
</dbReference>
<evidence type="ECO:0000313" key="4">
    <source>
        <dbReference type="Proteomes" id="UP000038487"/>
    </source>
</evidence>
<reference evidence="3 5" key="2">
    <citation type="submission" date="2018-08" db="EMBL/GenBank/DDBJ databases">
        <title>Linezolid Resistance in Mycobacterium abscessus: MIC Distribution and Comprehensive Investigation of Resistance Mechanisms.</title>
        <authorList>
            <person name="Ye M."/>
            <person name="Xu L."/>
            <person name="Zou Y."/>
            <person name="Li B."/>
            <person name="Guo Q."/>
            <person name="Zhang Y."/>
            <person name="Zhan M."/>
            <person name="Xu B."/>
            <person name="Yu F."/>
            <person name="Zhang Z."/>
            <person name="Chu H."/>
        </authorList>
    </citation>
    <scope>NUCLEOTIDE SEQUENCE [LARGE SCALE GENOMIC DNA]</scope>
    <source>
        <strain evidence="3 5">G143</strain>
    </source>
</reference>
<dbReference type="EMBL" id="QXBN01000001">
    <property type="protein sequence ID" value="RIT43678.1"/>
    <property type="molecule type" value="Genomic_DNA"/>
</dbReference>
<protein>
    <submittedName>
        <fullName evidence="2">Uncharacterized protein</fullName>
    </submittedName>
</protein>
<comment type="caution">
    <text evidence="2">The sequence shown here is derived from an EMBL/GenBank/DDBJ whole genome shotgun (WGS) entry which is preliminary data.</text>
</comment>
<dbReference type="Proteomes" id="UP000038487">
    <property type="component" value="Unassembled WGS sequence"/>
</dbReference>
<feature type="chain" id="PRO_5044368237" evidence="1">
    <location>
        <begin position="22"/>
        <end position="269"/>
    </location>
</feature>
<dbReference type="GeneID" id="93380982"/>
<gene>
    <name evidence="3" type="ORF">D2E76_01060</name>
    <name evidence="2" type="ORF">ERS075527_02538</name>
</gene>
<evidence type="ECO:0000313" key="3">
    <source>
        <dbReference type="EMBL" id="RIT43678.1"/>
    </source>
</evidence>